<evidence type="ECO:0000256" key="6">
    <source>
        <dbReference type="ARBA" id="ARBA00022833"/>
    </source>
</evidence>
<dbReference type="InterPro" id="IPR032282">
    <property type="entry name" value="HAGH_C"/>
</dbReference>
<comment type="catalytic activity">
    <reaction evidence="1 7">
        <text>an S-(2-hydroxyacyl)glutathione + H2O = a 2-hydroxy carboxylate + glutathione + H(+)</text>
        <dbReference type="Rhea" id="RHEA:21864"/>
        <dbReference type="ChEBI" id="CHEBI:15377"/>
        <dbReference type="ChEBI" id="CHEBI:15378"/>
        <dbReference type="ChEBI" id="CHEBI:57925"/>
        <dbReference type="ChEBI" id="CHEBI:58896"/>
        <dbReference type="ChEBI" id="CHEBI:71261"/>
        <dbReference type="EC" id="3.1.2.6"/>
    </reaction>
</comment>
<dbReference type="GO" id="GO:0046872">
    <property type="term" value="F:metal ion binding"/>
    <property type="evidence" value="ECO:0007669"/>
    <property type="project" value="UniProtKB-KW"/>
</dbReference>
<proteinExistence type="inferred from homology"/>
<dbReference type="Pfam" id="PF00753">
    <property type="entry name" value="Lactamase_B"/>
    <property type="match status" value="1"/>
</dbReference>
<dbReference type="InterPro" id="IPR035680">
    <property type="entry name" value="Clx_II_MBL"/>
</dbReference>
<dbReference type="GO" id="GO:0004416">
    <property type="term" value="F:hydroxyacylglutathione hydrolase activity"/>
    <property type="evidence" value="ECO:0007669"/>
    <property type="project" value="UniProtKB-UniRule"/>
</dbReference>
<dbReference type="Gene3D" id="3.60.15.10">
    <property type="entry name" value="Ribonuclease Z/Hydroxyacylglutathione hydrolase-like"/>
    <property type="match status" value="1"/>
</dbReference>
<evidence type="ECO:0000256" key="5">
    <source>
        <dbReference type="ARBA" id="ARBA00022801"/>
    </source>
</evidence>
<dbReference type="SMART" id="SM00849">
    <property type="entry name" value="Lactamase_B"/>
    <property type="match status" value="1"/>
</dbReference>
<dbReference type="PANTHER" id="PTHR43705">
    <property type="entry name" value="HYDROXYACYLGLUTATHIONE HYDROLASE"/>
    <property type="match status" value="1"/>
</dbReference>
<dbReference type="InterPro" id="IPR050110">
    <property type="entry name" value="Glyoxalase_II_hydrolase"/>
</dbReference>
<comment type="pathway">
    <text evidence="2 7">Secondary metabolite metabolism; methylglyoxal degradation; (R)-lactate from methylglyoxal: step 2/2.</text>
</comment>
<name>A0A5B9DT54_9HYPH</name>
<feature type="binding site" evidence="7">
    <location>
        <position position="56"/>
    </location>
    <ligand>
        <name>Zn(2+)</name>
        <dbReference type="ChEBI" id="CHEBI:29105"/>
        <label>1</label>
    </ligand>
</feature>
<feature type="binding site" evidence="7">
    <location>
        <position position="114"/>
    </location>
    <ligand>
        <name>Zn(2+)</name>
        <dbReference type="ChEBI" id="CHEBI:29105"/>
        <label>1</label>
    </ligand>
</feature>
<dbReference type="UniPathway" id="UPA00619">
    <property type="reaction ID" value="UER00676"/>
</dbReference>
<feature type="binding site" evidence="7">
    <location>
        <position position="171"/>
    </location>
    <ligand>
        <name>Zn(2+)</name>
        <dbReference type="ChEBI" id="CHEBI:29105"/>
        <label>2</label>
    </ligand>
</feature>
<comment type="cofactor">
    <cofactor evidence="7">
        <name>Zn(2+)</name>
        <dbReference type="ChEBI" id="CHEBI:29105"/>
    </cofactor>
    <text evidence="7">Binds 2 Zn(2+) ions per subunit.</text>
</comment>
<dbReference type="NCBIfam" id="TIGR03413">
    <property type="entry name" value="GSH_gloB"/>
    <property type="match status" value="1"/>
</dbReference>
<evidence type="ECO:0000256" key="4">
    <source>
        <dbReference type="ARBA" id="ARBA00022723"/>
    </source>
</evidence>
<dbReference type="InterPro" id="IPR017782">
    <property type="entry name" value="Hydroxyacylglutathione_Hdrlase"/>
</dbReference>
<evidence type="ECO:0000256" key="2">
    <source>
        <dbReference type="ARBA" id="ARBA00004963"/>
    </source>
</evidence>
<dbReference type="EMBL" id="CP041690">
    <property type="protein sequence ID" value="QEE22346.1"/>
    <property type="molecule type" value="Genomic_DNA"/>
</dbReference>
<evidence type="ECO:0000256" key="7">
    <source>
        <dbReference type="HAMAP-Rule" id="MF_01374"/>
    </source>
</evidence>
<comment type="function">
    <text evidence="7">Thiolesterase that catalyzes the hydrolysis of S-D-lactoyl-glutathione to form glutathione and D-lactic acid.</text>
</comment>
<gene>
    <name evidence="7 8" type="primary">gloB</name>
    <name evidence="8" type="ORF">FNA67_20225</name>
</gene>
<comment type="subunit">
    <text evidence="7">Monomer.</text>
</comment>
<keyword evidence="5 7" id="KW-0378">Hydrolase</keyword>
<dbReference type="Pfam" id="PF16123">
    <property type="entry name" value="HAGH_C"/>
    <property type="match status" value="1"/>
</dbReference>
<protein>
    <recommendedName>
        <fullName evidence="7">Hydroxyacylglutathione hydrolase</fullName>
        <ecNumber evidence="7">3.1.2.6</ecNumber>
    </recommendedName>
    <alternativeName>
        <fullName evidence="7">Glyoxalase II</fullName>
        <shortName evidence="7">Glx II</shortName>
    </alternativeName>
</protein>
<dbReference type="GO" id="GO:0019243">
    <property type="term" value="P:methylglyoxal catabolic process to D-lactate via S-lactoyl-glutathione"/>
    <property type="evidence" value="ECO:0007669"/>
    <property type="project" value="UniProtKB-UniRule"/>
</dbReference>
<dbReference type="PIRSF" id="PIRSF005457">
    <property type="entry name" value="Glx"/>
    <property type="match status" value="1"/>
</dbReference>
<keyword evidence="4 7" id="KW-0479">Metal-binding</keyword>
<accession>A0A5B9DT54</accession>
<dbReference type="InterPro" id="IPR036866">
    <property type="entry name" value="RibonucZ/Hydroxyglut_hydro"/>
</dbReference>
<dbReference type="CDD" id="cd07723">
    <property type="entry name" value="hydroxyacylglutathione_hydrolase_MBL-fold"/>
    <property type="match status" value="1"/>
</dbReference>
<dbReference type="KEGG" id="yti:FNA67_20225"/>
<dbReference type="RefSeq" id="WP_147657926.1">
    <property type="nucleotide sequence ID" value="NZ_BMFM01000001.1"/>
</dbReference>
<feature type="binding site" evidence="7">
    <location>
        <position position="133"/>
    </location>
    <ligand>
        <name>Zn(2+)</name>
        <dbReference type="ChEBI" id="CHEBI:29105"/>
        <label>1</label>
    </ligand>
</feature>
<keyword evidence="6 7" id="KW-0862">Zinc</keyword>
<feature type="binding site" evidence="7">
    <location>
        <position position="58"/>
    </location>
    <ligand>
        <name>Zn(2+)</name>
        <dbReference type="ChEBI" id="CHEBI:29105"/>
        <label>1</label>
    </ligand>
</feature>
<organism evidence="8 9">
    <name type="scientific">Paradevosia tibetensis</name>
    <dbReference type="NCBI Taxonomy" id="1447062"/>
    <lineage>
        <taxon>Bacteria</taxon>
        <taxon>Pseudomonadati</taxon>
        <taxon>Pseudomonadota</taxon>
        <taxon>Alphaproteobacteria</taxon>
        <taxon>Hyphomicrobiales</taxon>
        <taxon>Devosiaceae</taxon>
        <taxon>Paradevosia</taxon>
    </lineage>
</organism>
<dbReference type="AlphaFoldDB" id="A0A5B9DT54"/>
<evidence type="ECO:0000313" key="9">
    <source>
        <dbReference type="Proteomes" id="UP000321062"/>
    </source>
</evidence>
<dbReference type="PANTHER" id="PTHR43705:SF1">
    <property type="entry name" value="HYDROXYACYLGLUTATHIONE HYDROLASE GLOB"/>
    <property type="match status" value="1"/>
</dbReference>
<evidence type="ECO:0000256" key="1">
    <source>
        <dbReference type="ARBA" id="ARBA00001623"/>
    </source>
</evidence>
<feature type="binding site" evidence="7">
    <location>
        <position position="133"/>
    </location>
    <ligand>
        <name>Zn(2+)</name>
        <dbReference type="ChEBI" id="CHEBI:29105"/>
        <label>2</label>
    </ligand>
</feature>
<feature type="binding site" evidence="7">
    <location>
        <position position="61"/>
    </location>
    <ligand>
        <name>Zn(2+)</name>
        <dbReference type="ChEBI" id="CHEBI:29105"/>
        <label>2</label>
    </ligand>
</feature>
<comment type="similarity">
    <text evidence="3 7">Belongs to the metallo-beta-lactamase superfamily. Glyoxalase II family.</text>
</comment>
<dbReference type="InterPro" id="IPR001279">
    <property type="entry name" value="Metallo-B-lactamas"/>
</dbReference>
<dbReference type="SUPFAM" id="SSF56281">
    <property type="entry name" value="Metallo-hydrolase/oxidoreductase"/>
    <property type="match status" value="1"/>
</dbReference>
<evidence type="ECO:0000256" key="3">
    <source>
        <dbReference type="ARBA" id="ARBA00006759"/>
    </source>
</evidence>
<feature type="binding site" evidence="7">
    <location>
        <position position="60"/>
    </location>
    <ligand>
        <name>Zn(2+)</name>
        <dbReference type="ChEBI" id="CHEBI:29105"/>
        <label>2</label>
    </ligand>
</feature>
<dbReference type="HAMAP" id="MF_01374">
    <property type="entry name" value="Glyoxalase_2"/>
    <property type="match status" value="1"/>
</dbReference>
<keyword evidence="9" id="KW-1185">Reference proteome</keyword>
<evidence type="ECO:0000313" key="8">
    <source>
        <dbReference type="EMBL" id="QEE22346.1"/>
    </source>
</evidence>
<sequence length="257" mass="28181">MTLIVDVFQARTDNYGYLAHDTQSGRTAAIDAPEVEAIKTALLHRGWMLSDILVTHHHRDHVEGIGALKAEFGVTVTGPRAEADKIEGLDVLVQPGETVMLGKTAFEVIFTPGHTLGHVCYFDRPGLHLFTGDALFSLGCGRMFEGTPEPMWEGLERLRVLPDDTLVYCGHEYSEANARFALSVDPDNLDLKLKAEQVRTLRQAGRFTVPTRLGDEKAANPFLRADMPALAAATNLVGAAPWQVFAALRKAKDEFKG</sequence>
<dbReference type="Proteomes" id="UP000321062">
    <property type="component" value="Chromosome"/>
</dbReference>
<dbReference type="EC" id="3.1.2.6" evidence="7"/>
<dbReference type="OrthoDB" id="9802248at2"/>
<reference evidence="8 9" key="1">
    <citation type="journal article" date="2015" name="Int. J. Syst. Evol. Microbiol.">
        <title>Youhaiella tibetensis gen. nov., sp. nov., isolated from subsurface sediment.</title>
        <authorList>
            <person name="Wang Y.X."/>
            <person name="Huang F.Q."/>
            <person name="Nogi Y."/>
            <person name="Pang S.J."/>
            <person name="Wang P.K."/>
            <person name="Lv J."/>
        </authorList>
    </citation>
    <scope>NUCLEOTIDE SEQUENCE [LARGE SCALE GENOMIC DNA]</scope>
    <source>
        <strain evidence="9">fig4</strain>
    </source>
</reference>